<feature type="compositionally biased region" description="Polar residues" evidence="13">
    <location>
        <begin position="877"/>
        <end position="891"/>
    </location>
</feature>
<dbReference type="InterPro" id="IPR001965">
    <property type="entry name" value="Znf_PHD"/>
</dbReference>
<keyword evidence="8 11" id="KW-0103">Bromodomain</keyword>
<feature type="region of interest" description="Disordered" evidence="13">
    <location>
        <begin position="1"/>
        <end position="87"/>
    </location>
</feature>
<proteinExistence type="inferred from homology"/>
<keyword evidence="7" id="KW-0175">Coiled coil</keyword>
<dbReference type="Pfam" id="PF00439">
    <property type="entry name" value="Bromodomain"/>
    <property type="match status" value="1"/>
</dbReference>
<feature type="compositionally biased region" description="Polar residues" evidence="13">
    <location>
        <begin position="257"/>
        <end position="266"/>
    </location>
</feature>
<evidence type="ECO:0000256" key="7">
    <source>
        <dbReference type="ARBA" id="ARBA00023054"/>
    </source>
</evidence>
<evidence type="ECO:0000259" key="14">
    <source>
        <dbReference type="PROSITE" id="PS50014"/>
    </source>
</evidence>
<feature type="compositionally biased region" description="Low complexity" evidence="13">
    <location>
        <begin position="24"/>
        <end position="36"/>
    </location>
</feature>
<keyword evidence="5" id="KW-0862">Zinc</keyword>
<keyword evidence="10" id="KW-0539">Nucleus</keyword>
<keyword evidence="17" id="KW-1185">Reference proteome</keyword>
<dbReference type="PRINTS" id="PR00503">
    <property type="entry name" value="BROMODOMAIN"/>
</dbReference>
<dbReference type="PANTHER" id="PTHR45915">
    <property type="entry name" value="TRANSCRIPTION INTERMEDIARY FACTOR"/>
    <property type="match status" value="1"/>
</dbReference>
<dbReference type="InterPro" id="IPR018359">
    <property type="entry name" value="Bromodomain_CS"/>
</dbReference>
<name>A0AAD9P3A6_RIDPI</name>
<organism evidence="16 17">
    <name type="scientific">Ridgeia piscesae</name>
    <name type="common">Tubeworm</name>
    <dbReference type="NCBI Taxonomy" id="27915"/>
    <lineage>
        <taxon>Eukaryota</taxon>
        <taxon>Metazoa</taxon>
        <taxon>Spiralia</taxon>
        <taxon>Lophotrochozoa</taxon>
        <taxon>Annelida</taxon>
        <taxon>Polychaeta</taxon>
        <taxon>Sedentaria</taxon>
        <taxon>Canalipalpata</taxon>
        <taxon>Sabellida</taxon>
        <taxon>Siboglinidae</taxon>
        <taxon>Ridgeia</taxon>
    </lineage>
</organism>
<evidence type="ECO:0000256" key="4">
    <source>
        <dbReference type="ARBA" id="ARBA00022771"/>
    </source>
</evidence>
<evidence type="ECO:0000256" key="5">
    <source>
        <dbReference type="ARBA" id="ARBA00022833"/>
    </source>
</evidence>
<feature type="region of interest" description="Disordered" evidence="13">
    <location>
        <begin position="257"/>
        <end position="284"/>
    </location>
</feature>
<feature type="compositionally biased region" description="Acidic residues" evidence="13">
    <location>
        <begin position="44"/>
        <end position="53"/>
    </location>
</feature>
<dbReference type="InterPro" id="IPR019787">
    <property type="entry name" value="Znf_PHD-finger"/>
</dbReference>
<dbReference type="InterPro" id="IPR036427">
    <property type="entry name" value="Bromodomain-like_sf"/>
</dbReference>
<keyword evidence="3" id="KW-0479">Metal-binding</keyword>
<feature type="compositionally biased region" description="Basic and acidic residues" evidence="13">
    <location>
        <begin position="892"/>
        <end position="912"/>
    </location>
</feature>
<feature type="domain" description="PHD-type" evidence="15">
    <location>
        <begin position="757"/>
        <end position="807"/>
    </location>
</feature>
<evidence type="ECO:0000256" key="13">
    <source>
        <dbReference type="SAM" id="MobiDB-lite"/>
    </source>
</evidence>
<feature type="compositionally biased region" description="Basic and acidic residues" evidence="13">
    <location>
        <begin position="77"/>
        <end position="87"/>
    </location>
</feature>
<dbReference type="Gene3D" id="3.30.40.10">
    <property type="entry name" value="Zinc/RING finger domain, C3HC4 (zinc finger)"/>
    <property type="match status" value="2"/>
</dbReference>
<evidence type="ECO:0000256" key="6">
    <source>
        <dbReference type="ARBA" id="ARBA00023015"/>
    </source>
</evidence>
<comment type="similarity">
    <text evidence="2">Belongs to the WAL family.</text>
</comment>
<dbReference type="GO" id="GO:0005634">
    <property type="term" value="C:nucleus"/>
    <property type="evidence" value="ECO:0007669"/>
    <property type="project" value="UniProtKB-SubCell"/>
</dbReference>
<evidence type="ECO:0000256" key="12">
    <source>
        <dbReference type="PROSITE-ProRule" id="PRU00146"/>
    </source>
</evidence>
<evidence type="ECO:0000259" key="15">
    <source>
        <dbReference type="PROSITE" id="PS50016"/>
    </source>
</evidence>
<evidence type="ECO:0000256" key="2">
    <source>
        <dbReference type="ARBA" id="ARBA00007444"/>
    </source>
</evidence>
<evidence type="ECO:0000256" key="3">
    <source>
        <dbReference type="ARBA" id="ARBA00022723"/>
    </source>
</evidence>
<feature type="compositionally biased region" description="Polar residues" evidence="13">
    <location>
        <begin position="618"/>
        <end position="634"/>
    </location>
</feature>
<feature type="domain" description="PHD-type" evidence="15">
    <location>
        <begin position="811"/>
        <end position="858"/>
    </location>
</feature>
<reference evidence="16" key="1">
    <citation type="journal article" date="2023" name="Mol. Biol. Evol.">
        <title>Third-Generation Sequencing Reveals the Adaptive Role of the Epigenome in Three Deep-Sea Polychaetes.</title>
        <authorList>
            <person name="Perez M."/>
            <person name="Aroh O."/>
            <person name="Sun Y."/>
            <person name="Lan Y."/>
            <person name="Juniper S.K."/>
            <person name="Young C.R."/>
            <person name="Angers B."/>
            <person name="Qian P.Y."/>
        </authorList>
    </citation>
    <scope>NUCLEOTIDE SEQUENCE</scope>
    <source>
        <strain evidence="16">R07B-5</strain>
    </source>
</reference>
<feature type="region of interest" description="Disordered" evidence="13">
    <location>
        <begin position="134"/>
        <end position="161"/>
    </location>
</feature>
<dbReference type="PROSITE" id="PS50016">
    <property type="entry name" value="ZF_PHD_2"/>
    <property type="match status" value="2"/>
</dbReference>
<keyword evidence="4 12" id="KW-0863">Zinc-finger</keyword>
<dbReference type="SUPFAM" id="SSF47370">
    <property type="entry name" value="Bromodomain"/>
    <property type="match status" value="1"/>
</dbReference>
<dbReference type="FunFam" id="3.30.40.10:FF:000199">
    <property type="entry name" value="Bromodomain adjacent to zinc finger domain 2B"/>
    <property type="match status" value="1"/>
</dbReference>
<accession>A0AAD9P3A6</accession>
<evidence type="ECO:0000313" key="16">
    <source>
        <dbReference type="EMBL" id="KAK2187358.1"/>
    </source>
</evidence>
<comment type="caution">
    <text evidence="16">The sequence shown here is derived from an EMBL/GenBank/DDBJ whole genome shotgun (WGS) entry which is preliminary data.</text>
</comment>
<dbReference type="PANTHER" id="PTHR45915:SF2">
    <property type="entry name" value="TOUTATIS, ISOFORM E"/>
    <property type="match status" value="1"/>
</dbReference>
<dbReference type="InterPro" id="IPR013083">
    <property type="entry name" value="Znf_RING/FYVE/PHD"/>
</dbReference>
<dbReference type="SMART" id="SM00297">
    <property type="entry name" value="BROMO"/>
    <property type="match status" value="1"/>
</dbReference>
<feature type="region of interest" description="Disordered" evidence="13">
    <location>
        <begin position="866"/>
        <end position="916"/>
    </location>
</feature>
<dbReference type="SUPFAM" id="SSF57903">
    <property type="entry name" value="FYVE/PHD zinc finger"/>
    <property type="match status" value="2"/>
</dbReference>
<dbReference type="EMBL" id="JAODUO010000168">
    <property type="protein sequence ID" value="KAK2187358.1"/>
    <property type="molecule type" value="Genomic_DNA"/>
</dbReference>
<dbReference type="Gene3D" id="1.20.920.10">
    <property type="entry name" value="Bromodomain-like"/>
    <property type="match status" value="1"/>
</dbReference>
<feature type="compositionally biased region" description="Basic residues" evidence="13">
    <location>
        <begin position="1"/>
        <end position="16"/>
    </location>
</feature>
<feature type="domain" description="Bromo" evidence="14">
    <location>
        <begin position="931"/>
        <end position="1001"/>
    </location>
</feature>
<dbReference type="GO" id="GO:0008270">
    <property type="term" value="F:zinc ion binding"/>
    <property type="evidence" value="ECO:0007669"/>
    <property type="project" value="UniProtKB-KW"/>
</dbReference>
<sequence>MIRAKRFRKSATKLHAHTVTDPSVAGGAAVLGDDGLPSSKRGSDDDDDNESANESDAASTPGNVSEAEDDDGMTAEELSKQMDKLIHQQSELRKKVFEASHKLRGTSFGEDRYRRRYWALPHCGGVYLEGLESAERDDHSSNTAATDRTERTPGVKTELDPVNEPASCVKAEDDVKVKTDCDVKPANGLNMSVGRSEVSVAESKKGERSLAIGSAFSGSQCSHDDAVNAQPVTAVKSEPIKDEQHVKVEHPSVLNTSANTSSTCSDRNVLATPDTGGGGGDKKLCLQKPPPLIPLASIMGESFDQRAHSSCNGSTFRSISSILSTPDSVLAHTDMSAIMSTSFGGSSMHPDSLMSSTPIALTNYADSGSWFSVLPRKSCDPSATKSPTGGATTGVPACATRCRTSLFTPLQRHMLPSDFLAAFQSHQSSMTPPRLVSMTPPHSEDTSSQFNNIHNMTAGSSRDASVMQCVTSDASQIEAGVEAMLVRDQLQYTEAKPIPDTLRCGWWQMTDVELVKSLARCLHPRGIRERNLQKSLQKHMDYVCDACTRAGKGVVGMKPLAEGVSTEEGEDEACREKRVEAALKGVEDSLLEDVENMEERVCSASLQVKSWRRPSDGSPDNSQLPPTATESLPSVTVETKCNAAQVKVTAPMKDAELELVKNRLLALEKNIERRYFQPPFAKSIKLNLQNISSGSGRDSCATSDAEESRCMPDSTVDVPKELLAWRQAVILAHTASQLSLCLSQLNSCIAWEKSVMKVCCQICCHDDNEAELLLCDCCDKGYHTYCFKPKLENIPDGDWYCYECISKATGDSCCFVCGGVGFKLAECEHCTRAIHIDCMDPPLSRMPRKWCCAACACVKGGKSRKRRKPVSSKADSSRNTPSRMAESGTSGHSKEEDRKETGHVEEENKAEGDSGTVDVMAPCRQLLTELEQHEAAWPFQMPVNGRRFPTYHKVIVQPMDLHTVKERLESDRYKTRDDFCADVRLIFSNCDLFNEDDSPVGEAGHAMHTFFEERVTQLWGDTPASASQGNSDHDNGS</sequence>
<dbReference type="InterPro" id="IPR019786">
    <property type="entry name" value="Zinc_finger_PHD-type_CS"/>
</dbReference>
<evidence type="ECO:0000256" key="8">
    <source>
        <dbReference type="ARBA" id="ARBA00023117"/>
    </source>
</evidence>
<evidence type="ECO:0000256" key="11">
    <source>
        <dbReference type="PROSITE-ProRule" id="PRU00035"/>
    </source>
</evidence>
<comment type="subcellular location">
    <subcellularLocation>
        <location evidence="1">Nucleus</location>
    </subcellularLocation>
</comment>
<dbReference type="GO" id="GO:0000785">
    <property type="term" value="C:chromatin"/>
    <property type="evidence" value="ECO:0007669"/>
    <property type="project" value="TreeGrafter"/>
</dbReference>
<dbReference type="PROSITE" id="PS00633">
    <property type="entry name" value="BROMODOMAIN_1"/>
    <property type="match status" value="1"/>
</dbReference>
<protein>
    <submittedName>
        <fullName evidence="16">Uncharacterized protein</fullName>
    </submittedName>
</protein>
<dbReference type="Pfam" id="PF00628">
    <property type="entry name" value="PHD"/>
    <property type="match status" value="1"/>
</dbReference>
<dbReference type="Proteomes" id="UP001209878">
    <property type="component" value="Unassembled WGS sequence"/>
</dbReference>
<gene>
    <name evidence="16" type="ORF">NP493_168g01048</name>
</gene>
<keyword evidence="6" id="KW-0805">Transcription regulation</keyword>
<dbReference type="InterPro" id="IPR001487">
    <property type="entry name" value="Bromodomain"/>
</dbReference>
<dbReference type="AlphaFoldDB" id="A0AAD9P3A6"/>
<feature type="region of interest" description="Disordered" evidence="13">
    <location>
        <begin position="610"/>
        <end position="634"/>
    </location>
</feature>
<dbReference type="CDD" id="cd15545">
    <property type="entry name" value="PHD_BAZ2A_like"/>
    <property type="match status" value="1"/>
</dbReference>
<evidence type="ECO:0000256" key="10">
    <source>
        <dbReference type="ARBA" id="ARBA00023242"/>
    </source>
</evidence>
<evidence type="ECO:0000256" key="1">
    <source>
        <dbReference type="ARBA" id="ARBA00004123"/>
    </source>
</evidence>
<keyword evidence="9" id="KW-0804">Transcription</keyword>
<dbReference type="PROSITE" id="PS50014">
    <property type="entry name" value="BROMODOMAIN_2"/>
    <property type="match status" value="1"/>
</dbReference>
<dbReference type="PROSITE" id="PS01359">
    <property type="entry name" value="ZF_PHD_1"/>
    <property type="match status" value="1"/>
</dbReference>
<evidence type="ECO:0000313" key="17">
    <source>
        <dbReference type="Proteomes" id="UP001209878"/>
    </source>
</evidence>
<evidence type="ECO:0000256" key="9">
    <source>
        <dbReference type="ARBA" id="ARBA00023163"/>
    </source>
</evidence>
<dbReference type="SMART" id="SM00249">
    <property type="entry name" value="PHD"/>
    <property type="match status" value="2"/>
</dbReference>
<feature type="compositionally biased region" description="Basic and acidic residues" evidence="13">
    <location>
        <begin position="147"/>
        <end position="159"/>
    </location>
</feature>
<dbReference type="InterPro" id="IPR011011">
    <property type="entry name" value="Znf_FYVE_PHD"/>
</dbReference>